<evidence type="ECO:0000313" key="2">
    <source>
        <dbReference type="EMBL" id="PVW16380.1"/>
    </source>
</evidence>
<organism evidence="2 3">
    <name type="scientific">Marixanthomonas spongiae</name>
    <dbReference type="NCBI Taxonomy" id="2174845"/>
    <lineage>
        <taxon>Bacteria</taxon>
        <taxon>Pseudomonadati</taxon>
        <taxon>Bacteroidota</taxon>
        <taxon>Flavobacteriia</taxon>
        <taxon>Flavobacteriales</taxon>
        <taxon>Flavobacteriaceae</taxon>
        <taxon>Marixanthomonas</taxon>
    </lineage>
</organism>
<accession>A0A2U0I5T5</accession>
<sequence>MKRFAILLFSTLLFACASDTDDTQTVRDMAVAEVKKQMDLPEGTTFNKENIEVSKEASSTENVETIYVVKISIKSQDQDGNEIVNTHRLTYKKTDENTYELTSFK</sequence>
<comment type="caution">
    <text evidence="2">The sequence shown here is derived from an EMBL/GenBank/DDBJ whole genome shotgun (WGS) entry which is preliminary data.</text>
</comment>
<dbReference type="EMBL" id="QEHR01000002">
    <property type="protein sequence ID" value="PVW16380.1"/>
    <property type="molecule type" value="Genomic_DNA"/>
</dbReference>
<name>A0A2U0I5T5_9FLAO</name>
<feature type="signal peptide" evidence="1">
    <location>
        <begin position="1"/>
        <end position="17"/>
    </location>
</feature>
<keyword evidence="1" id="KW-0732">Signal</keyword>
<feature type="chain" id="PRO_5015655470" description="Lipoprotein" evidence="1">
    <location>
        <begin position="18"/>
        <end position="105"/>
    </location>
</feature>
<dbReference type="OrthoDB" id="1445248at2"/>
<protein>
    <recommendedName>
        <fullName evidence="4">Lipoprotein</fullName>
    </recommendedName>
</protein>
<gene>
    <name evidence="2" type="ORF">DDV96_03735</name>
</gene>
<keyword evidence="3" id="KW-1185">Reference proteome</keyword>
<dbReference type="PROSITE" id="PS51257">
    <property type="entry name" value="PROKAR_LIPOPROTEIN"/>
    <property type="match status" value="1"/>
</dbReference>
<dbReference type="RefSeq" id="WP_116693398.1">
    <property type="nucleotide sequence ID" value="NZ_QEHR01000002.1"/>
</dbReference>
<evidence type="ECO:0000313" key="3">
    <source>
        <dbReference type="Proteomes" id="UP000245962"/>
    </source>
</evidence>
<evidence type="ECO:0008006" key="4">
    <source>
        <dbReference type="Google" id="ProtNLM"/>
    </source>
</evidence>
<proteinExistence type="predicted"/>
<dbReference type="Proteomes" id="UP000245962">
    <property type="component" value="Unassembled WGS sequence"/>
</dbReference>
<reference evidence="2 3" key="1">
    <citation type="submission" date="2018-04" db="EMBL/GenBank/DDBJ databases">
        <title>Marixanthomonas spongiae HN-E44 sp. nov., isolated from a marine sponge.</title>
        <authorList>
            <person name="Luo L."/>
            <person name="Zhuang L."/>
        </authorList>
    </citation>
    <scope>NUCLEOTIDE SEQUENCE [LARGE SCALE GENOMIC DNA]</scope>
    <source>
        <strain evidence="2 3">HN-E44</strain>
    </source>
</reference>
<dbReference type="AlphaFoldDB" id="A0A2U0I5T5"/>
<evidence type="ECO:0000256" key="1">
    <source>
        <dbReference type="SAM" id="SignalP"/>
    </source>
</evidence>